<sequence>MKSVHSHSTFDGTVTPFFGTILGEQQAQQPQVHQQHPQQLIDEVLVESASDTDPEAIQSELHLIPSHIGLNQQRKRKTDGNPPSASSSHKKRKVVSSDTSDEDFTPSIVQNCTVRKTVHTIPVRSTTTLNVSQIRQTQPVVEEAYMHIPTPPTTPPAQPQDDEEDHPYDPNDHSMLPQTFIDLRNEVEALGVAVVDLKYKMAEKDLKIDLLNATFANQSKDIKSLKATVSSQNATIEKLYELVESLIASTSSGARDATKMGEKEAELDENLDTRIEKVVNEGDQGETQGERNQTWIPHIGMELVVYQGPITVEANPFIVQSENVNPTLEVESSEKEVQGLASDKCKRKMFEIDVSYVDIESEYEKSSESESEDDPELNKLYEDIDQFVDNPTFDVDEFDEVIKKVEYITSEGERINGLDDSDFDLDSSLEVIKETNEVDQ</sequence>
<reference evidence="2" key="1">
    <citation type="journal article" date="2022" name="Mol. Ecol. Resour.">
        <title>The genomes of chicory, endive, great burdock and yacon provide insights into Asteraceae palaeo-polyploidization history and plant inulin production.</title>
        <authorList>
            <person name="Fan W."/>
            <person name="Wang S."/>
            <person name="Wang H."/>
            <person name="Wang A."/>
            <person name="Jiang F."/>
            <person name="Liu H."/>
            <person name="Zhao H."/>
            <person name="Xu D."/>
            <person name="Zhang Y."/>
        </authorList>
    </citation>
    <scope>NUCLEOTIDE SEQUENCE [LARGE SCALE GENOMIC DNA]</scope>
    <source>
        <strain evidence="2">cv. Yunnan</strain>
    </source>
</reference>
<keyword evidence="2" id="KW-1185">Reference proteome</keyword>
<dbReference type="Proteomes" id="UP001056120">
    <property type="component" value="Linkage Group LG01"/>
</dbReference>
<evidence type="ECO:0000313" key="2">
    <source>
        <dbReference type="Proteomes" id="UP001056120"/>
    </source>
</evidence>
<name>A0ACB9K3I4_9ASTR</name>
<reference evidence="1 2" key="2">
    <citation type="journal article" date="2022" name="Mol. Ecol. Resour.">
        <title>The genomes of chicory, endive, great burdock and yacon provide insights into Asteraceae paleo-polyploidization history and plant inulin production.</title>
        <authorList>
            <person name="Fan W."/>
            <person name="Wang S."/>
            <person name="Wang H."/>
            <person name="Wang A."/>
            <person name="Jiang F."/>
            <person name="Liu H."/>
            <person name="Zhao H."/>
            <person name="Xu D."/>
            <person name="Zhang Y."/>
        </authorList>
    </citation>
    <scope>NUCLEOTIDE SEQUENCE [LARGE SCALE GENOMIC DNA]</scope>
    <source>
        <strain evidence="2">cv. Yunnan</strain>
        <tissue evidence="1">Leaves</tissue>
    </source>
</reference>
<dbReference type="EMBL" id="CM042018">
    <property type="protein sequence ID" value="KAI3826744.1"/>
    <property type="molecule type" value="Genomic_DNA"/>
</dbReference>
<proteinExistence type="predicted"/>
<organism evidence="1 2">
    <name type="scientific">Smallanthus sonchifolius</name>
    <dbReference type="NCBI Taxonomy" id="185202"/>
    <lineage>
        <taxon>Eukaryota</taxon>
        <taxon>Viridiplantae</taxon>
        <taxon>Streptophyta</taxon>
        <taxon>Embryophyta</taxon>
        <taxon>Tracheophyta</taxon>
        <taxon>Spermatophyta</taxon>
        <taxon>Magnoliopsida</taxon>
        <taxon>eudicotyledons</taxon>
        <taxon>Gunneridae</taxon>
        <taxon>Pentapetalae</taxon>
        <taxon>asterids</taxon>
        <taxon>campanulids</taxon>
        <taxon>Asterales</taxon>
        <taxon>Asteraceae</taxon>
        <taxon>Asteroideae</taxon>
        <taxon>Heliantheae alliance</taxon>
        <taxon>Millerieae</taxon>
        <taxon>Smallanthus</taxon>
    </lineage>
</organism>
<protein>
    <submittedName>
        <fullName evidence="1">Uncharacterized protein</fullName>
    </submittedName>
</protein>
<gene>
    <name evidence="1" type="ORF">L1987_00797</name>
</gene>
<evidence type="ECO:0000313" key="1">
    <source>
        <dbReference type="EMBL" id="KAI3826744.1"/>
    </source>
</evidence>
<comment type="caution">
    <text evidence="1">The sequence shown here is derived from an EMBL/GenBank/DDBJ whole genome shotgun (WGS) entry which is preliminary data.</text>
</comment>
<accession>A0ACB9K3I4</accession>